<reference evidence="1 2" key="1">
    <citation type="submission" date="2019-10" db="EMBL/GenBank/DDBJ databases">
        <title>Genome sequence of Phaeocystidibacter marisrubri JCM30614 (type strain).</title>
        <authorList>
            <person name="Bowman J.P."/>
        </authorList>
    </citation>
    <scope>NUCLEOTIDE SEQUENCE [LARGE SCALE GENOMIC DNA]</scope>
    <source>
        <strain evidence="1 2">JCM 30614</strain>
    </source>
</reference>
<accession>A0A6L3ZFB6</accession>
<evidence type="ECO:0000313" key="2">
    <source>
        <dbReference type="Proteomes" id="UP000484164"/>
    </source>
</evidence>
<dbReference type="Proteomes" id="UP000484164">
    <property type="component" value="Unassembled WGS sequence"/>
</dbReference>
<proteinExistence type="predicted"/>
<keyword evidence="2" id="KW-1185">Reference proteome</keyword>
<name>A0A6L3ZFB6_9FLAO</name>
<evidence type="ECO:0000313" key="1">
    <source>
        <dbReference type="EMBL" id="KAB2816248.1"/>
    </source>
</evidence>
<organism evidence="1 2">
    <name type="scientific">Phaeocystidibacter marisrubri</name>
    <dbReference type="NCBI Taxonomy" id="1577780"/>
    <lineage>
        <taxon>Bacteria</taxon>
        <taxon>Pseudomonadati</taxon>
        <taxon>Bacteroidota</taxon>
        <taxon>Flavobacteriia</taxon>
        <taxon>Flavobacteriales</taxon>
        <taxon>Phaeocystidibacteraceae</taxon>
        <taxon>Phaeocystidibacter</taxon>
    </lineage>
</organism>
<gene>
    <name evidence="1" type="ORF">F8C82_11210</name>
</gene>
<comment type="caution">
    <text evidence="1">The sequence shown here is derived from an EMBL/GenBank/DDBJ whole genome shotgun (WGS) entry which is preliminary data.</text>
</comment>
<protein>
    <recommendedName>
        <fullName evidence="3">M23 family metallopeptidase</fullName>
    </recommendedName>
</protein>
<evidence type="ECO:0008006" key="3">
    <source>
        <dbReference type="Google" id="ProtNLM"/>
    </source>
</evidence>
<dbReference type="EMBL" id="WBVQ01000002">
    <property type="protein sequence ID" value="KAB2816248.1"/>
    <property type="molecule type" value="Genomic_DNA"/>
</dbReference>
<dbReference type="RefSeq" id="WP_151693676.1">
    <property type="nucleotide sequence ID" value="NZ_BMGX01000001.1"/>
</dbReference>
<sequence>MLRTLLAIALTSYSIDSERDKIEFMCPLEHGSISMNSPIHPFLIADPSESFLFTVDKLSNVYPVFSGVVVKLDTIESNYLFVLTSDSMYSAYFGRFDPSLIELGKHYNIGETITKAGKGTELIVSVWENDKQLYKEVEFNCSN</sequence>
<dbReference type="AlphaFoldDB" id="A0A6L3ZFB6"/>